<protein>
    <submittedName>
        <fullName evidence="1">Uncharacterized protein</fullName>
    </submittedName>
</protein>
<name>A0A024QHW8_9BACI</name>
<reference evidence="1 2" key="1">
    <citation type="submission" date="2014-03" db="EMBL/GenBank/DDBJ databases">
        <authorList>
            <person name="Urmite Genomes U."/>
        </authorList>
    </citation>
    <scope>NUCLEOTIDE SEQUENCE [LARGE SCALE GENOMIC DNA]</scope>
    <source>
        <strain evidence="1 2">Vm-5</strain>
    </source>
</reference>
<comment type="caution">
    <text evidence="1">The sequence shown here is derived from an EMBL/GenBank/DDBJ whole genome shotgun (WGS) entry which is preliminary data.</text>
</comment>
<dbReference type="Proteomes" id="UP000028875">
    <property type="component" value="Unassembled WGS sequence"/>
</dbReference>
<dbReference type="OrthoDB" id="2991195at2"/>
<organism evidence="1 2">
    <name type="scientific">Virgibacillus massiliensis</name>
    <dbReference type="NCBI Taxonomy" id="1462526"/>
    <lineage>
        <taxon>Bacteria</taxon>
        <taxon>Bacillati</taxon>
        <taxon>Bacillota</taxon>
        <taxon>Bacilli</taxon>
        <taxon>Bacillales</taxon>
        <taxon>Bacillaceae</taxon>
        <taxon>Virgibacillus</taxon>
    </lineage>
</organism>
<dbReference type="AlphaFoldDB" id="A0A024QHW8"/>
<dbReference type="eggNOG" id="ENOG5033B0R">
    <property type="taxonomic scope" value="Bacteria"/>
</dbReference>
<evidence type="ECO:0000313" key="1">
    <source>
        <dbReference type="EMBL" id="CDQ41842.1"/>
    </source>
</evidence>
<evidence type="ECO:0000313" key="2">
    <source>
        <dbReference type="Proteomes" id="UP000028875"/>
    </source>
</evidence>
<proteinExistence type="predicted"/>
<dbReference type="EMBL" id="CCDP010000003">
    <property type="protein sequence ID" value="CDQ41842.1"/>
    <property type="molecule type" value="Genomic_DNA"/>
</dbReference>
<dbReference type="RefSeq" id="WP_038246739.1">
    <property type="nucleotide sequence ID" value="NZ_BNER01000008.1"/>
</dbReference>
<accession>A0A024QHW8</accession>
<sequence>MRTLYEIAVDMIEGRKPTHNECYYALQVYRNMFNIEHRQHREELLKENRTPEWIRKQKAENSFNMFKGALGKSPKEWLGVKEETK</sequence>
<dbReference type="STRING" id="1462526.BN990_04221"/>
<keyword evidence="2" id="KW-1185">Reference proteome</keyword>
<reference evidence="2" key="2">
    <citation type="submission" date="2014-05" db="EMBL/GenBank/DDBJ databases">
        <title>Draft genome sequence of Virgibacillus massiliensis Vm-5.</title>
        <authorList>
            <person name="Khelaifia S."/>
            <person name="Croce O."/>
            <person name="Lagier J.C."/>
            <person name="Raoult D."/>
        </authorList>
    </citation>
    <scope>NUCLEOTIDE SEQUENCE [LARGE SCALE GENOMIC DNA]</scope>
    <source>
        <strain evidence="2">Vm-5</strain>
    </source>
</reference>
<gene>
    <name evidence="1" type="ORF">BN990_04221</name>
</gene>